<dbReference type="Proteomes" id="UP001614391">
    <property type="component" value="Unassembled WGS sequence"/>
</dbReference>
<dbReference type="SUPFAM" id="SSF53901">
    <property type="entry name" value="Thiolase-like"/>
    <property type="match status" value="1"/>
</dbReference>
<feature type="compositionally biased region" description="Basic and acidic residues" evidence="3">
    <location>
        <begin position="10"/>
        <end position="26"/>
    </location>
</feature>
<dbReference type="Pfam" id="PF08541">
    <property type="entry name" value="ACP_syn_III_C"/>
    <property type="match status" value="1"/>
</dbReference>
<dbReference type="EMBL" id="JBITYT010000003">
    <property type="protein sequence ID" value="MFI9119546.1"/>
    <property type="molecule type" value="Genomic_DNA"/>
</dbReference>
<evidence type="ECO:0000256" key="3">
    <source>
        <dbReference type="SAM" id="MobiDB-lite"/>
    </source>
</evidence>
<reference evidence="5 6" key="1">
    <citation type="submission" date="2024-10" db="EMBL/GenBank/DDBJ databases">
        <title>The Natural Products Discovery Center: Release of the First 8490 Sequenced Strains for Exploring Actinobacteria Biosynthetic Diversity.</title>
        <authorList>
            <person name="Kalkreuter E."/>
            <person name="Kautsar S.A."/>
            <person name="Yang D."/>
            <person name="Bader C.D."/>
            <person name="Teijaro C.N."/>
            <person name="Fluegel L."/>
            <person name="Davis C.M."/>
            <person name="Simpson J.R."/>
            <person name="Lauterbach L."/>
            <person name="Steele A.D."/>
            <person name="Gui C."/>
            <person name="Meng S."/>
            <person name="Li G."/>
            <person name="Viehrig K."/>
            <person name="Ye F."/>
            <person name="Su P."/>
            <person name="Kiefer A.F."/>
            <person name="Nichols A."/>
            <person name="Cepeda A.J."/>
            <person name="Yan W."/>
            <person name="Fan B."/>
            <person name="Jiang Y."/>
            <person name="Adhikari A."/>
            <person name="Zheng C.-J."/>
            <person name="Schuster L."/>
            <person name="Cowan T.M."/>
            <person name="Smanski M.J."/>
            <person name="Chevrette M.G."/>
            <person name="De Carvalho L.P.S."/>
            <person name="Shen B."/>
        </authorList>
    </citation>
    <scope>NUCLEOTIDE SEQUENCE [LARGE SCALE GENOMIC DNA]</scope>
    <source>
        <strain evidence="5 6">NPDC053346</strain>
    </source>
</reference>
<dbReference type="InterPro" id="IPR016039">
    <property type="entry name" value="Thiolase-like"/>
</dbReference>
<proteinExistence type="predicted"/>
<accession>A0ABW8CPQ7</accession>
<keyword evidence="2" id="KW-0012">Acyltransferase</keyword>
<dbReference type="InterPro" id="IPR013747">
    <property type="entry name" value="ACP_syn_III_C"/>
</dbReference>
<comment type="caution">
    <text evidence="5">The sequence shown here is derived from an EMBL/GenBank/DDBJ whole genome shotgun (WGS) entry which is preliminary data.</text>
</comment>
<sequence>MSLPTADPRTTTDPRPATDRRPAGDRPITLERIESYLPERSVRIEELGERLGLHRAQLGVFRKFYGLDRLRYDPGMPLLDLLRPAARGALAALPEGGRVDYLAYAHVTQAVAPAHVDVAREIGDALGLADAEAFGLSHQACVSSLGAIEVLGELLRAEGGEGAYALMVTGEQAYSPVVQHVPNTSIMADAAASCLITLDGEGDVVRSFATRTLGEYAQWLELTPEQNTEFGERYGGRIAEVIHQALEEAGLTLDDVELVIPHNVNKLAWRQTIKELGVAPEKVFLDNVPRYSHTFASDVFVNYTTLRDEGRLVDGAPYLLVSVGLGATFGAMVITHRAGGGTR</sequence>
<evidence type="ECO:0000256" key="2">
    <source>
        <dbReference type="ARBA" id="ARBA00023315"/>
    </source>
</evidence>
<organism evidence="5 6">
    <name type="scientific">Streptomyces bikiniensis</name>
    <dbReference type="NCBI Taxonomy" id="1896"/>
    <lineage>
        <taxon>Bacteria</taxon>
        <taxon>Bacillati</taxon>
        <taxon>Actinomycetota</taxon>
        <taxon>Actinomycetes</taxon>
        <taxon>Kitasatosporales</taxon>
        <taxon>Streptomycetaceae</taxon>
        <taxon>Streptomyces</taxon>
    </lineage>
</organism>
<dbReference type="CDD" id="cd00827">
    <property type="entry name" value="init_cond_enzymes"/>
    <property type="match status" value="1"/>
</dbReference>
<keyword evidence="6" id="KW-1185">Reference proteome</keyword>
<feature type="domain" description="Beta-ketoacyl-[acyl-carrier-protein] synthase III C-terminal" evidence="4">
    <location>
        <begin position="246"/>
        <end position="335"/>
    </location>
</feature>
<feature type="region of interest" description="Disordered" evidence="3">
    <location>
        <begin position="1"/>
        <end position="26"/>
    </location>
</feature>
<protein>
    <submittedName>
        <fullName evidence="5">3-oxoacyl-ACP synthase III family protein</fullName>
    </submittedName>
</protein>
<evidence type="ECO:0000313" key="5">
    <source>
        <dbReference type="EMBL" id="MFI9119546.1"/>
    </source>
</evidence>
<evidence type="ECO:0000259" key="4">
    <source>
        <dbReference type="Pfam" id="PF08541"/>
    </source>
</evidence>
<dbReference type="RefSeq" id="WP_399612546.1">
    <property type="nucleotide sequence ID" value="NZ_JBITYT010000003.1"/>
</dbReference>
<dbReference type="PANTHER" id="PTHR34069">
    <property type="entry name" value="3-OXOACYL-[ACYL-CARRIER-PROTEIN] SYNTHASE 3"/>
    <property type="match status" value="1"/>
</dbReference>
<name>A0ABW8CPQ7_STRBI</name>
<gene>
    <name evidence="5" type="ORF">ACIGW0_09160</name>
</gene>
<dbReference type="Gene3D" id="3.40.47.10">
    <property type="match status" value="2"/>
</dbReference>
<keyword evidence="1" id="KW-0808">Transferase</keyword>
<dbReference type="PANTHER" id="PTHR34069:SF2">
    <property type="entry name" value="BETA-KETOACYL-[ACYL-CARRIER-PROTEIN] SYNTHASE III"/>
    <property type="match status" value="1"/>
</dbReference>
<evidence type="ECO:0000313" key="6">
    <source>
        <dbReference type="Proteomes" id="UP001614391"/>
    </source>
</evidence>
<evidence type="ECO:0000256" key="1">
    <source>
        <dbReference type="ARBA" id="ARBA00022679"/>
    </source>
</evidence>